<comment type="similarity">
    <text evidence="1 4">Belongs to the MinE family.</text>
</comment>
<feature type="region of interest" description="Disordered" evidence="5">
    <location>
        <begin position="85"/>
        <end position="111"/>
    </location>
</feature>
<gene>
    <name evidence="4 6" type="primary">minE</name>
    <name evidence="6" type="ORF">AFCDBAGC_4368</name>
</gene>
<evidence type="ECO:0000256" key="5">
    <source>
        <dbReference type="SAM" id="MobiDB-lite"/>
    </source>
</evidence>
<comment type="function">
    <text evidence="3 4">Prevents the cell division inhibition by proteins MinC and MinD at internal division sites while permitting inhibition at polar sites. This ensures cell division at the proper site by restricting the formation of a division septum at the midpoint of the long axis of the cell.</text>
</comment>
<organism evidence="6 7">
    <name type="scientific">Methylobacterium cerastii</name>
    <dbReference type="NCBI Taxonomy" id="932741"/>
    <lineage>
        <taxon>Bacteria</taxon>
        <taxon>Pseudomonadati</taxon>
        <taxon>Pseudomonadota</taxon>
        <taxon>Alphaproteobacteria</taxon>
        <taxon>Hyphomicrobiales</taxon>
        <taxon>Methylobacteriaceae</taxon>
        <taxon>Methylobacterium</taxon>
    </lineage>
</organism>
<dbReference type="Pfam" id="PF03776">
    <property type="entry name" value="MinE"/>
    <property type="match status" value="1"/>
</dbReference>
<keyword evidence="4" id="KW-0131">Cell cycle</keyword>
<dbReference type="InterPro" id="IPR005527">
    <property type="entry name" value="MinE"/>
</dbReference>
<evidence type="ECO:0000256" key="2">
    <source>
        <dbReference type="ARBA" id="ARBA00020112"/>
    </source>
</evidence>
<dbReference type="SUPFAM" id="SSF55229">
    <property type="entry name" value="Cell division protein MinE topological specificity domain"/>
    <property type="match status" value="1"/>
</dbReference>
<dbReference type="HAMAP" id="MF_00262">
    <property type="entry name" value="MinE"/>
    <property type="match status" value="1"/>
</dbReference>
<dbReference type="InterPro" id="IPR036707">
    <property type="entry name" value="MinE_sf"/>
</dbReference>
<dbReference type="RefSeq" id="WP_147761326.1">
    <property type="nucleotide sequence ID" value="NZ_BPQG01000079.1"/>
</dbReference>
<dbReference type="Gene3D" id="3.30.1070.10">
    <property type="entry name" value="Cell division topological specificity factor MinE"/>
    <property type="match status" value="1"/>
</dbReference>
<keyword evidence="7" id="KW-1185">Reference proteome</keyword>
<accession>A0ABQ4QMI9</accession>
<dbReference type="NCBIfam" id="NF001422">
    <property type="entry name" value="PRK00296.1"/>
    <property type="match status" value="1"/>
</dbReference>
<dbReference type="GO" id="GO:0051301">
    <property type="term" value="P:cell division"/>
    <property type="evidence" value="ECO:0007669"/>
    <property type="project" value="UniProtKB-KW"/>
</dbReference>
<keyword evidence="4 6" id="KW-0132">Cell division</keyword>
<name>A0ABQ4QMI9_9HYPH</name>
<dbReference type="Proteomes" id="UP001055117">
    <property type="component" value="Unassembled WGS sequence"/>
</dbReference>
<sequence length="111" mass="12256">MTLLGLFNKRASGSVARERLQLILAHERSETGQPDLVITLREEILAVIAKHVSVERDKVKITLERGEGVSTLGLDIELPLTAAKGRNEVRTETRADAKSEKAMPEKRKQAA</sequence>
<protein>
    <recommendedName>
        <fullName evidence="2 4">Cell division topological specificity factor</fullName>
    </recommendedName>
</protein>
<dbReference type="EMBL" id="BPQG01000079">
    <property type="protein sequence ID" value="GJD46486.1"/>
    <property type="molecule type" value="Genomic_DNA"/>
</dbReference>
<comment type="caution">
    <text evidence="6">The sequence shown here is derived from an EMBL/GenBank/DDBJ whole genome shotgun (WGS) entry which is preliminary data.</text>
</comment>
<evidence type="ECO:0000256" key="3">
    <source>
        <dbReference type="ARBA" id="ARBA00025265"/>
    </source>
</evidence>
<dbReference type="NCBIfam" id="TIGR01215">
    <property type="entry name" value="minE"/>
    <property type="match status" value="1"/>
</dbReference>
<evidence type="ECO:0000313" key="6">
    <source>
        <dbReference type="EMBL" id="GJD46486.1"/>
    </source>
</evidence>
<reference evidence="6 7" key="1">
    <citation type="journal article" date="2021" name="Front. Microbiol.">
        <title>Comprehensive Comparative Genomics and Phenotyping of Methylobacterium Species.</title>
        <authorList>
            <person name="Alessa O."/>
            <person name="Ogura Y."/>
            <person name="Fujitani Y."/>
            <person name="Takami H."/>
            <person name="Hayashi T."/>
            <person name="Sahin N."/>
            <person name="Tani A."/>
        </authorList>
    </citation>
    <scope>NUCLEOTIDE SEQUENCE [LARGE SCALE GENOMIC DNA]</scope>
    <source>
        <strain evidence="6 7">DSM 23679</strain>
    </source>
</reference>
<evidence type="ECO:0000313" key="7">
    <source>
        <dbReference type="Proteomes" id="UP001055117"/>
    </source>
</evidence>
<evidence type="ECO:0000256" key="4">
    <source>
        <dbReference type="HAMAP-Rule" id="MF_00262"/>
    </source>
</evidence>
<evidence type="ECO:0000256" key="1">
    <source>
        <dbReference type="ARBA" id="ARBA00008168"/>
    </source>
</evidence>
<proteinExistence type="inferred from homology"/>